<sequence length="404" mass="45269">MEDKMISGKDIVIVGLQSWDITIGSNCKNIATELARHNRVLYVNRAPDRISLIRSRKDPKVRHAVDSLRKKTADLQQISDTMWTLAPRTLLESVTWIPFTGLFDYCNRVNNQRIATEINKATQQLGFSDIILFTDNDFFRAFYLPEMLQNISGSIYYIRDNLTSQPYFKKHGGRLERALMKKSTMVAANSAYLANYARQYNPASFDIGQGCDFDYLPAVSPSRTPDSIAHYPPPVIGYVGALTATRLSIPILEQIATQRPAWNIVLVGPEDDAFKNSSLHQLPNVHFIGSKAPAVLPAYIATFDVCINPQALNEMTIGNYPRKIDEYLAMGKPVVATHTETMQLFADYVSLCHDADGYITAIENILSQPENPEVIAGRKTFALSHTWANSVALMSSHYQSLVNQ</sequence>
<reference evidence="1 2" key="1">
    <citation type="submission" date="2022-10" db="EMBL/GenBank/DDBJ databases">
        <title>Chitinophaga nivalis PC15 sp. nov., isolated from Pyeongchang county, South Korea.</title>
        <authorList>
            <person name="Trinh H.N."/>
        </authorList>
    </citation>
    <scope>NUCLEOTIDE SEQUENCE [LARGE SCALE GENOMIC DNA]</scope>
    <source>
        <strain evidence="1 2">PC14</strain>
    </source>
</reference>
<comment type="caution">
    <text evidence="1">The sequence shown here is derived from an EMBL/GenBank/DDBJ whole genome shotgun (WGS) entry which is preliminary data.</text>
</comment>
<accession>A0ABT3IM94</accession>
<dbReference type="Gene3D" id="3.40.50.2000">
    <property type="entry name" value="Glycogen Phosphorylase B"/>
    <property type="match status" value="1"/>
</dbReference>
<protein>
    <submittedName>
        <fullName evidence="1">Glycosyltransferase</fullName>
        <ecNumber evidence="1">2.4.-.-</ecNumber>
    </submittedName>
</protein>
<dbReference type="GO" id="GO:0016757">
    <property type="term" value="F:glycosyltransferase activity"/>
    <property type="evidence" value="ECO:0007669"/>
    <property type="project" value="UniProtKB-KW"/>
</dbReference>
<dbReference type="RefSeq" id="WP_264730849.1">
    <property type="nucleotide sequence ID" value="NZ_JAPDNR010000001.1"/>
</dbReference>
<gene>
    <name evidence="1" type="ORF">OL497_13405</name>
</gene>
<name>A0ABT3IM94_9BACT</name>
<keyword evidence="2" id="KW-1185">Reference proteome</keyword>
<dbReference type="Proteomes" id="UP001207742">
    <property type="component" value="Unassembled WGS sequence"/>
</dbReference>
<proteinExistence type="predicted"/>
<dbReference type="EMBL" id="JAPDNS010000001">
    <property type="protein sequence ID" value="MCW3484900.1"/>
    <property type="molecule type" value="Genomic_DNA"/>
</dbReference>
<dbReference type="SUPFAM" id="SSF53756">
    <property type="entry name" value="UDP-Glycosyltransferase/glycogen phosphorylase"/>
    <property type="match status" value="1"/>
</dbReference>
<keyword evidence="1" id="KW-0328">Glycosyltransferase</keyword>
<organism evidence="1 2">
    <name type="scientific">Chitinophaga nivalis</name>
    <dbReference type="NCBI Taxonomy" id="2991709"/>
    <lineage>
        <taxon>Bacteria</taxon>
        <taxon>Pseudomonadati</taxon>
        <taxon>Bacteroidota</taxon>
        <taxon>Chitinophagia</taxon>
        <taxon>Chitinophagales</taxon>
        <taxon>Chitinophagaceae</taxon>
        <taxon>Chitinophaga</taxon>
    </lineage>
</organism>
<keyword evidence="1" id="KW-0808">Transferase</keyword>
<dbReference type="Pfam" id="PF13692">
    <property type="entry name" value="Glyco_trans_1_4"/>
    <property type="match status" value="1"/>
</dbReference>
<evidence type="ECO:0000313" key="2">
    <source>
        <dbReference type="Proteomes" id="UP001207742"/>
    </source>
</evidence>
<evidence type="ECO:0000313" key="1">
    <source>
        <dbReference type="EMBL" id="MCW3484900.1"/>
    </source>
</evidence>
<dbReference type="EC" id="2.4.-.-" evidence="1"/>